<proteinExistence type="predicted"/>
<dbReference type="SUPFAM" id="SSF52540">
    <property type="entry name" value="P-loop containing nucleoside triphosphate hydrolases"/>
    <property type="match status" value="1"/>
</dbReference>
<dbReference type="GO" id="GO:0016020">
    <property type="term" value="C:membrane"/>
    <property type="evidence" value="ECO:0007669"/>
    <property type="project" value="UniProtKB-SubCell"/>
</dbReference>
<comment type="subcellular location">
    <subcellularLocation>
        <location evidence="1">Membrane</location>
        <topology evidence="1">Multi-pass membrane protein</topology>
    </subcellularLocation>
</comment>
<accession>A0A8J6E4D5</accession>
<feature type="transmembrane region" description="Helical" evidence="5">
    <location>
        <begin position="85"/>
        <end position="106"/>
    </location>
</feature>
<evidence type="ECO:0000256" key="1">
    <source>
        <dbReference type="ARBA" id="ARBA00004141"/>
    </source>
</evidence>
<dbReference type="EMBL" id="WNTK01011375">
    <property type="protein sequence ID" value="KAG9462430.1"/>
    <property type="molecule type" value="Genomic_DNA"/>
</dbReference>
<evidence type="ECO:0000256" key="2">
    <source>
        <dbReference type="ARBA" id="ARBA00022692"/>
    </source>
</evidence>
<evidence type="ECO:0000313" key="8">
    <source>
        <dbReference type="EMBL" id="KAG9462430.1"/>
    </source>
</evidence>
<gene>
    <name evidence="8" type="ORF">GDO78_014147</name>
</gene>
<feature type="transmembrane region" description="Helical" evidence="5">
    <location>
        <begin position="16"/>
        <end position="37"/>
    </location>
</feature>
<keyword evidence="4 5" id="KW-0472">Membrane</keyword>
<keyword evidence="9" id="KW-1185">Reference proteome</keyword>
<dbReference type="PANTHER" id="PTHR19229:SF274">
    <property type="entry name" value="ABC-TYPE ORGANIC ANION TRANSPORTER ABCA8"/>
    <property type="match status" value="1"/>
</dbReference>
<evidence type="ECO:0000256" key="5">
    <source>
        <dbReference type="SAM" id="Phobius"/>
    </source>
</evidence>
<dbReference type="Pfam" id="PF00005">
    <property type="entry name" value="ABC_tran"/>
    <property type="match status" value="1"/>
</dbReference>
<dbReference type="InterPro" id="IPR027417">
    <property type="entry name" value="P-loop_NTPase"/>
</dbReference>
<dbReference type="PANTHER" id="PTHR19229">
    <property type="entry name" value="ATP-BINDING CASSETTE TRANSPORTER SUBFAMILY A ABCA"/>
    <property type="match status" value="1"/>
</dbReference>
<dbReference type="GO" id="GO:0016887">
    <property type="term" value="F:ATP hydrolysis activity"/>
    <property type="evidence" value="ECO:0007669"/>
    <property type="project" value="InterPro"/>
</dbReference>
<sequence length="242" mass="27246">MCFTFMLIALIRHPRAAATAGFFITIIQSVLSLLLLMKDLPKSLEVLLSVFPTFAFSVGIAQTIHMEHEFQGVHFSDLANDSSHVLFSCIILIVDAIFYMILTLYFEKILSDKHGKKYEPFFFLKSSFWSKRNPVPIKMEEDDCREMPAGDYVENVSAELLGKEAVRINKVKKTYTDSDKKVEALRGLDLNIYEGQITALLGHSGAGKTTLLNILSGMCPVTSGKMSSMCGYQCHRLYFFDV</sequence>
<keyword evidence="3 5" id="KW-1133">Transmembrane helix</keyword>
<dbReference type="Pfam" id="PF12698">
    <property type="entry name" value="ABC2_membrane_3"/>
    <property type="match status" value="1"/>
</dbReference>
<dbReference type="GO" id="GO:0005524">
    <property type="term" value="F:ATP binding"/>
    <property type="evidence" value="ECO:0007669"/>
    <property type="project" value="InterPro"/>
</dbReference>
<evidence type="ECO:0000256" key="4">
    <source>
        <dbReference type="ARBA" id="ARBA00023136"/>
    </source>
</evidence>
<protein>
    <recommendedName>
        <fullName evidence="10">ABC transporter domain-containing protein</fullName>
    </recommendedName>
</protein>
<keyword evidence="2 5" id="KW-0812">Transmembrane</keyword>
<feature type="domain" description="ABC-2 type transporter transmembrane" evidence="7">
    <location>
        <begin position="2"/>
        <end position="105"/>
    </location>
</feature>
<dbReference type="GO" id="GO:0005319">
    <property type="term" value="F:lipid transporter activity"/>
    <property type="evidence" value="ECO:0007669"/>
    <property type="project" value="TreeGrafter"/>
</dbReference>
<dbReference type="OrthoDB" id="8061355at2759"/>
<comment type="caution">
    <text evidence="8">The sequence shown here is derived from an EMBL/GenBank/DDBJ whole genome shotgun (WGS) entry which is preliminary data.</text>
</comment>
<dbReference type="AlphaFoldDB" id="A0A8J6E4D5"/>
<reference evidence="8" key="1">
    <citation type="thesis" date="2020" institute="ProQuest LLC" country="789 East Eisenhower Parkway, Ann Arbor, MI, USA">
        <title>Comparative Genomics and Chromosome Evolution.</title>
        <authorList>
            <person name="Mudd A.B."/>
        </authorList>
    </citation>
    <scope>NUCLEOTIDE SEQUENCE</scope>
    <source>
        <strain evidence="8">HN-11 Male</strain>
        <tissue evidence="8">Kidney and liver</tissue>
    </source>
</reference>
<evidence type="ECO:0000259" key="7">
    <source>
        <dbReference type="Pfam" id="PF12698"/>
    </source>
</evidence>
<evidence type="ECO:0000313" key="9">
    <source>
        <dbReference type="Proteomes" id="UP000770717"/>
    </source>
</evidence>
<evidence type="ECO:0008006" key="10">
    <source>
        <dbReference type="Google" id="ProtNLM"/>
    </source>
</evidence>
<feature type="domain" description="ABC transporter" evidence="6">
    <location>
        <begin position="185"/>
        <end position="226"/>
    </location>
</feature>
<dbReference type="InterPro" id="IPR013525">
    <property type="entry name" value="ABC2_TM"/>
</dbReference>
<organism evidence="8 9">
    <name type="scientific">Eleutherodactylus coqui</name>
    <name type="common">Puerto Rican coqui</name>
    <dbReference type="NCBI Taxonomy" id="57060"/>
    <lineage>
        <taxon>Eukaryota</taxon>
        <taxon>Metazoa</taxon>
        <taxon>Chordata</taxon>
        <taxon>Craniata</taxon>
        <taxon>Vertebrata</taxon>
        <taxon>Euteleostomi</taxon>
        <taxon>Amphibia</taxon>
        <taxon>Batrachia</taxon>
        <taxon>Anura</taxon>
        <taxon>Neobatrachia</taxon>
        <taxon>Hyloidea</taxon>
        <taxon>Eleutherodactylidae</taxon>
        <taxon>Eleutherodactylinae</taxon>
        <taxon>Eleutherodactylus</taxon>
        <taxon>Eleutherodactylus</taxon>
    </lineage>
</organism>
<dbReference type="Gene3D" id="3.40.50.300">
    <property type="entry name" value="P-loop containing nucleotide triphosphate hydrolases"/>
    <property type="match status" value="1"/>
</dbReference>
<name>A0A8J6E4D5_ELECQ</name>
<dbReference type="InterPro" id="IPR026082">
    <property type="entry name" value="ABCA"/>
</dbReference>
<feature type="transmembrane region" description="Helical" evidence="5">
    <location>
        <begin position="44"/>
        <end position="65"/>
    </location>
</feature>
<dbReference type="Proteomes" id="UP000770717">
    <property type="component" value="Unassembled WGS sequence"/>
</dbReference>
<evidence type="ECO:0000256" key="3">
    <source>
        <dbReference type="ARBA" id="ARBA00022989"/>
    </source>
</evidence>
<dbReference type="InterPro" id="IPR003439">
    <property type="entry name" value="ABC_transporter-like_ATP-bd"/>
</dbReference>
<dbReference type="GO" id="GO:0140359">
    <property type="term" value="F:ABC-type transporter activity"/>
    <property type="evidence" value="ECO:0007669"/>
    <property type="project" value="InterPro"/>
</dbReference>
<evidence type="ECO:0000259" key="6">
    <source>
        <dbReference type="Pfam" id="PF00005"/>
    </source>
</evidence>